<feature type="domain" description="AAA+ ATPase" evidence="5">
    <location>
        <begin position="522"/>
        <end position="675"/>
    </location>
</feature>
<dbReference type="FunFam" id="3.40.50.300:FF:002850">
    <property type="entry name" value="Katanin p60 ATPase-containing subunit A-like 2"/>
    <property type="match status" value="1"/>
</dbReference>
<evidence type="ECO:0000256" key="4">
    <source>
        <dbReference type="SAM" id="MobiDB-lite"/>
    </source>
</evidence>
<comment type="caution">
    <text evidence="6">The sequence shown here is derived from an EMBL/GenBank/DDBJ whole genome shotgun (WGS) entry which is preliminary data.</text>
</comment>
<name>A0AAD5S943_9FUNG</name>
<dbReference type="SUPFAM" id="SSF52540">
    <property type="entry name" value="P-loop containing nucleoside triphosphate hydrolases"/>
    <property type="match status" value="1"/>
</dbReference>
<evidence type="ECO:0000259" key="5">
    <source>
        <dbReference type="SMART" id="SM00382"/>
    </source>
</evidence>
<dbReference type="FunFam" id="1.10.8.60:FF:000022">
    <property type="entry name" value="Fidgetin like 1"/>
    <property type="match status" value="1"/>
</dbReference>
<dbReference type="InterPro" id="IPR003959">
    <property type="entry name" value="ATPase_AAA_core"/>
</dbReference>
<dbReference type="GO" id="GO:0005524">
    <property type="term" value="F:ATP binding"/>
    <property type="evidence" value="ECO:0007669"/>
    <property type="project" value="UniProtKB-KW"/>
</dbReference>
<keyword evidence="3" id="KW-0067">ATP-binding</keyword>
<evidence type="ECO:0000313" key="6">
    <source>
        <dbReference type="EMBL" id="KAJ3048512.1"/>
    </source>
</evidence>
<proteinExistence type="inferred from homology"/>
<dbReference type="PANTHER" id="PTHR23074">
    <property type="entry name" value="AAA DOMAIN-CONTAINING"/>
    <property type="match status" value="1"/>
</dbReference>
<feature type="compositionally biased region" description="Basic and acidic residues" evidence="4">
    <location>
        <begin position="445"/>
        <end position="462"/>
    </location>
</feature>
<feature type="region of interest" description="Disordered" evidence="4">
    <location>
        <begin position="26"/>
        <end position="45"/>
    </location>
</feature>
<feature type="compositionally biased region" description="Pro residues" evidence="4">
    <location>
        <begin position="31"/>
        <end position="44"/>
    </location>
</feature>
<dbReference type="InterPro" id="IPR027417">
    <property type="entry name" value="P-loop_NTPase"/>
</dbReference>
<feature type="region of interest" description="Disordered" evidence="4">
    <location>
        <begin position="313"/>
        <end position="462"/>
    </location>
</feature>
<dbReference type="Pfam" id="PF17862">
    <property type="entry name" value="AAA_lid_3"/>
    <property type="match status" value="1"/>
</dbReference>
<protein>
    <recommendedName>
        <fullName evidence="5">AAA+ ATPase domain-containing protein</fullName>
    </recommendedName>
</protein>
<dbReference type="Pfam" id="PF00004">
    <property type="entry name" value="AAA"/>
    <property type="match status" value="1"/>
</dbReference>
<feature type="compositionally biased region" description="Acidic residues" evidence="4">
    <location>
        <begin position="369"/>
        <end position="379"/>
    </location>
</feature>
<dbReference type="Gene3D" id="1.10.8.60">
    <property type="match status" value="1"/>
</dbReference>
<evidence type="ECO:0000313" key="7">
    <source>
        <dbReference type="Proteomes" id="UP001212841"/>
    </source>
</evidence>
<dbReference type="Proteomes" id="UP001212841">
    <property type="component" value="Unassembled WGS sequence"/>
</dbReference>
<feature type="compositionally biased region" description="Basic and acidic residues" evidence="4">
    <location>
        <begin position="327"/>
        <end position="349"/>
    </location>
</feature>
<dbReference type="InterPro" id="IPR041569">
    <property type="entry name" value="AAA_lid_3"/>
</dbReference>
<comment type="similarity">
    <text evidence="1">Belongs to the AAA ATPase family.</text>
</comment>
<dbReference type="Pfam" id="PF09336">
    <property type="entry name" value="Vps4_C"/>
    <property type="match status" value="1"/>
</dbReference>
<dbReference type="InterPro" id="IPR003593">
    <property type="entry name" value="AAA+_ATPase"/>
</dbReference>
<dbReference type="PANTHER" id="PTHR23074:SF17">
    <property type="entry name" value="FIDGETIN-LIKE PROTEIN 1"/>
    <property type="match status" value="1"/>
</dbReference>
<accession>A0AAD5S943</accession>
<feature type="region of interest" description="Disordered" evidence="4">
    <location>
        <begin position="254"/>
        <end position="275"/>
    </location>
</feature>
<evidence type="ECO:0000256" key="1">
    <source>
        <dbReference type="ARBA" id="ARBA00006914"/>
    </source>
</evidence>
<dbReference type="InterPro" id="IPR015415">
    <property type="entry name" value="Spast_Vps4_C"/>
</dbReference>
<sequence>MDEENSRKLFVFHNNLFAAERAIAIGNGQPDPAPPADPPLPNPNPLTSYDNLRTCLRLLDNERLTSYLEGSAEGAAKEEILINVVRSSSLKKVHRRYQDMYDQAFQSQLDPNVPGSVASEVNRILKKKQEHKKVQDRMHKLEPTDIGADDFIGTMIPNLDFEFELPNLADLGIALDEPKLPTISPIVRPIVPPTAPSIVSPTITPAIPEYRNEVPAELKSYPSASKSTIDQQDARHEPIQPVPQNHFERPASQFPRVHAQPPPFQPQTESKPIPNRYGQLLKSVPKTSLHLQPGLTSITLHGMSSRYQATNLHHINTDAPGRNPRKRSYDEDAVDAGRPERNMRRRMYDEEALNDPPRRNARKRRREEDFSEDEDESDDSSGPRGGGFVSATHKMHEDNLKKYGQQPPKSSASENKGKSNGVLGKRPKLPKYIPPLLTGVGSDGDDSKSKSTTKKDAAKPIDERLKNVEPRFVEMIKNEIISEVAKVTWDQIAGLDHAKSTIMESVVWPTLKPEIFKGLLTPPKGLLLFGPPGTGKTLIGKCIASEANATFFSISASSLASKWVGEGEKMVKALFAVARVEQPSVIFVDEIDSMLSQRTEGEADHHRKIKTEFLEQRTDLKKLMKRLVAGFGRSCTYIPLPEASARKAIIVHLLKDTAHELSEDDVDDIVQRTDGYSGSDVDNLCREAALGPLRDIKNFAEVSSSSDIRPMKKDDFLDALTQVRASVGAKDLEGYMKFEQEYGSITRR</sequence>
<dbReference type="Gene3D" id="3.40.50.300">
    <property type="entry name" value="P-loop containing nucleotide triphosphate hydrolases"/>
    <property type="match status" value="1"/>
</dbReference>
<gene>
    <name evidence="6" type="ORF">HK097_010467</name>
</gene>
<keyword evidence="7" id="KW-1185">Reference proteome</keyword>
<organism evidence="6 7">
    <name type="scientific">Rhizophlyctis rosea</name>
    <dbReference type="NCBI Taxonomy" id="64517"/>
    <lineage>
        <taxon>Eukaryota</taxon>
        <taxon>Fungi</taxon>
        <taxon>Fungi incertae sedis</taxon>
        <taxon>Chytridiomycota</taxon>
        <taxon>Chytridiomycota incertae sedis</taxon>
        <taxon>Chytridiomycetes</taxon>
        <taxon>Rhizophlyctidales</taxon>
        <taxon>Rhizophlyctidaceae</taxon>
        <taxon>Rhizophlyctis</taxon>
    </lineage>
</organism>
<dbReference type="GO" id="GO:0016887">
    <property type="term" value="F:ATP hydrolysis activity"/>
    <property type="evidence" value="ECO:0007669"/>
    <property type="project" value="InterPro"/>
</dbReference>
<dbReference type="InterPro" id="IPR050304">
    <property type="entry name" value="MT-severing_AAA_ATPase"/>
</dbReference>
<keyword evidence="2" id="KW-0547">Nucleotide-binding</keyword>
<dbReference type="SMART" id="SM00382">
    <property type="entry name" value="AAA"/>
    <property type="match status" value="1"/>
</dbReference>
<reference evidence="6" key="1">
    <citation type="submission" date="2020-05" db="EMBL/GenBank/DDBJ databases">
        <title>Phylogenomic resolution of chytrid fungi.</title>
        <authorList>
            <person name="Stajich J.E."/>
            <person name="Amses K."/>
            <person name="Simmons R."/>
            <person name="Seto K."/>
            <person name="Myers J."/>
            <person name="Bonds A."/>
            <person name="Quandt C.A."/>
            <person name="Barry K."/>
            <person name="Liu P."/>
            <person name="Grigoriev I."/>
            <person name="Longcore J.E."/>
            <person name="James T.Y."/>
        </authorList>
    </citation>
    <scope>NUCLEOTIDE SEQUENCE</scope>
    <source>
        <strain evidence="6">JEL0318</strain>
    </source>
</reference>
<evidence type="ECO:0000256" key="3">
    <source>
        <dbReference type="ARBA" id="ARBA00022840"/>
    </source>
</evidence>
<dbReference type="AlphaFoldDB" id="A0AAD5S943"/>
<evidence type="ECO:0000256" key="2">
    <source>
        <dbReference type="ARBA" id="ARBA00022741"/>
    </source>
</evidence>
<dbReference type="EMBL" id="JADGJD010000779">
    <property type="protein sequence ID" value="KAJ3048512.1"/>
    <property type="molecule type" value="Genomic_DNA"/>
</dbReference>